<evidence type="ECO:0000259" key="1">
    <source>
        <dbReference type="PROSITE" id="PS51186"/>
    </source>
</evidence>
<reference evidence="3" key="1">
    <citation type="journal article" date="2019" name="Int. J. Syst. Evol. Microbiol.">
        <title>The Global Catalogue of Microorganisms (GCM) 10K type strain sequencing project: providing services to taxonomists for standard genome sequencing and annotation.</title>
        <authorList>
            <consortium name="The Broad Institute Genomics Platform"/>
            <consortium name="The Broad Institute Genome Sequencing Center for Infectious Disease"/>
            <person name="Wu L."/>
            <person name="Ma J."/>
        </authorList>
    </citation>
    <scope>NUCLEOTIDE SEQUENCE [LARGE SCALE GENOMIC DNA]</scope>
    <source>
        <strain evidence="3">JCM 17125</strain>
    </source>
</reference>
<dbReference type="PANTHER" id="PTHR43792">
    <property type="entry name" value="GNAT FAMILY, PUTATIVE (AFU_ORTHOLOGUE AFUA_3G00765)-RELATED-RELATED"/>
    <property type="match status" value="1"/>
</dbReference>
<dbReference type="EMBL" id="BAABDC010000001">
    <property type="protein sequence ID" value="GAA3692655.1"/>
    <property type="molecule type" value="Genomic_DNA"/>
</dbReference>
<dbReference type="InterPro" id="IPR051531">
    <property type="entry name" value="N-acetyltransferase"/>
</dbReference>
<protein>
    <submittedName>
        <fullName evidence="2">GNAT family protein</fullName>
    </submittedName>
</protein>
<dbReference type="PROSITE" id="PS51186">
    <property type="entry name" value="GNAT"/>
    <property type="match status" value="1"/>
</dbReference>
<gene>
    <name evidence="2" type="ORF">GCM10022399_06170</name>
</gene>
<dbReference type="RefSeq" id="WP_344941329.1">
    <property type="nucleotide sequence ID" value="NZ_BAABDC010000001.1"/>
</dbReference>
<dbReference type="InterPro" id="IPR000182">
    <property type="entry name" value="GNAT_dom"/>
</dbReference>
<evidence type="ECO:0000313" key="2">
    <source>
        <dbReference type="EMBL" id="GAA3692655.1"/>
    </source>
</evidence>
<organism evidence="2 3">
    <name type="scientific">Terrabacter ginsenosidimutans</name>
    <dbReference type="NCBI Taxonomy" id="490575"/>
    <lineage>
        <taxon>Bacteria</taxon>
        <taxon>Bacillati</taxon>
        <taxon>Actinomycetota</taxon>
        <taxon>Actinomycetes</taxon>
        <taxon>Micrococcales</taxon>
        <taxon>Intrasporangiaceae</taxon>
        <taxon>Terrabacter</taxon>
    </lineage>
</organism>
<feature type="domain" description="N-acetyltransferase" evidence="1">
    <location>
        <begin position="12"/>
        <end position="177"/>
    </location>
</feature>
<proteinExistence type="predicted"/>
<dbReference type="Gene3D" id="3.40.630.30">
    <property type="match status" value="1"/>
</dbReference>
<keyword evidence="3" id="KW-1185">Reference proteome</keyword>
<dbReference type="InterPro" id="IPR016181">
    <property type="entry name" value="Acyl_CoA_acyltransferase"/>
</dbReference>
<dbReference type="Pfam" id="PF13302">
    <property type="entry name" value="Acetyltransf_3"/>
    <property type="match status" value="1"/>
</dbReference>
<dbReference type="SUPFAM" id="SSF55729">
    <property type="entry name" value="Acyl-CoA N-acyltransferases (Nat)"/>
    <property type="match status" value="1"/>
</dbReference>
<dbReference type="CDD" id="cd04301">
    <property type="entry name" value="NAT_SF"/>
    <property type="match status" value="1"/>
</dbReference>
<dbReference type="Proteomes" id="UP001501468">
    <property type="component" value="Unassembled WGS sequence"/>
</dbReference>
<comment type="caution">
    <text evidence="2">The sequence shown here is derived from an EMBL/GenBank/DDBJ whole genome shotgun (WGS) entry which is preliminary data.</text>
</comment>
<sequence>MELSGPLTDGRIAVRPAVPSDAPAFLGYKRRPESQAYVSRTVDTLEQARTLITDCRAEPDSLLCAVELDGRVVGDIGGRRYRPESLGPEPTVWDFYLGYTVDPDCWNRGVASAAVSLLVPALHEAGLRRIVAKTFADNAASIRVLTKNGFRLEATERAAVLGRDGRWLDDCTMAHLP</sequence>
<name>A0ABP7CQK9_9MICO</name>
<accession>A0ABP7CQK9</accession>
<evidence type="ECO:0000313" key="3">
    <source>
        <dbReference type="Proteomes" id="UP001501468"/>
    </source>
</evidence>